<dbReference type="GO" id="GO:0030150">
    <property type="term" value="P:protein import into mitochondrial matrix"/>
    <property type="evidence" value="ECO:0007669"/>
    <property type="project" value="InterPro"/>
</dbReference>
<dbReference type="OrthoDB" id="19656at2759"/>
<keyword evidence="3" id="KW-0813">Transport</keyword>
<keyword evidence="11" id="KW-1185">Reference proteome</keyword>
<dbReference type="InterPro" id="IPR027246">
    <property type="entry name" value="Porin_Euk/Tom40"/>
</dbReference>
<dbReference type="RefSeq" id="XP_007605056.1">
    <property type="nucleotide sequence ID" value="XM_007604994.1"/>
</dbReference>
<keyword evidence="5" id="KW-0812">Transmembrane</keyword>
<evidence type="ECO:0000256" key="9">
    <source>
        <dbReference type="ARBA" id="ARBA00023136"/>
    </source>
</evidence>
<evidence type="ECO:0000256" key="5">
    <source>
        <dbReference type="ARBA" id="ARBA00022692"/>
    </source>
</evidence>
<reference evidence="11" key="1">
    <citation type="submission" date="2011-05" db="EMBL/GenBank/DDBJ databases">
        <title>The genome sequence of Vittaforma corneae strain ATCC 50505.</title>
        <authorList>
            <consortium name="The Broad Institute Genome Sequencing Platform"/>
            <person name="Cuomo C."/>
            <person name="Didier E."/>
            <person name="Bowers L."/>
            <person name="Young S.K."/>
            <person name="Zeng Q."/>
            <person name="Gargeya S."/>
            <person name="Fitzgerald M."/>
            <person name="Haas B."/>
            <person name="Abouelleil A."/>
            <person name="Alvarado L."/>
            <person name="Arachchi H.M."/>
            <person name="Berlin A."/>
            <person name="Chapman S.B."/>
            <person name="Gearin G."/>
            <person name="Goldberg J."/>
            <person name="Griggs A."/>
            <person name="Gujja S."/>
            <person name="Hansen M."/>
            <person name="Heiman D."/>
            <person name="Howarth C."/>
            <person name="Larimer J."/>
            <person name="Lui A."/>
            <person name="MacDonald P.J.P."/>
            <person name="McCowen C."/>
            <person name="Montmayeur A."/>
            <person name="Murphy C."/>
            <person name="Neiman D."/>
            <person name="Pearson M."/>
            <person name="Priest M."/>
            <person name="Roberts A."/>
            <person name="Saif S."/>
            <person name="Shea T."/>
            <person name="Sisk P."/>
            <person name="Stolte C."/>
            <person name="Sykes S."/>
            <person name="Wortman J."/>
            <person name="Nusbaum C."/>
            <person name="Birren B."/>
        </authorList>
    </citation>
    <scope>NUCLEOTIDE SEQUENCE [LARGE SCALE GENOMIC DNA]</scope>
    <source>
        <strain evidence="11">ATCC 50505</strain>
    </source>
</reference>
<dbReference type="PANTHER" id="PTHR10802">
    <property type="entry name" value="MITOCHONDRIAL IMPORT RECEPTOR SUBUNIT TOM40"/>
    <property type="match status" value="1"/>
</dbReference>
<dbReference type="HOGENOM" id="CLU_086429_0_0_1"/>
<evidence type="ECO:0000313" key="11">
    <source>
        <dbReference type="Proteomes" id="UP000011082"/>
    </source>
</evidence>
<organism evidence="10 11">
    <name type="scientific">Vittaforma corneae (strain ATCC 50505)</name>
    <name type="common">Microsporidian parasite</name>
    <name type="synonym">Nosema corneum</name>
    <dbReference type="NCBI Taxonomy" id="993615"/>
    <lineage>
        <taxon>Eukaryota</taxon>
        <taxon>Fungi</taxon>
        <taxon>Fungi incertae sedis</taxon>
        <taxon>Microsporidia</taxon>
        <taxon>Nosematidae</taxon>
        <taxon>Vittaforma</taxon>
    </lineage>
</organism>
<dbReference type="OMA" id="FRIRGTH"/>
<evidence type="ECO:0000256" key="3">
    <source>
        <dbReference type="ARBA" id="ARBA00022448"/>
    </source>
</evidence>
<dbReference type="Gene3D" id="2.40.160.10">
    <property type="entry name" value="Porin"/>
    <property type="match status" value="1"/>
</dbReference>
<accession>L2GLI9</accession>
<dbReference type="Proteomes" id="UP000011082">
    <property type="component" value="Unassembled WGS sequence"/>
</dbReference>
<dbReference type="STRING" id="993615.L2GLI9"/>
<gene>
    <name evidence="10" type="ORF">VICG_01611</name>
</gene>
<dbReference type="GO" id="GO:0008320">
    <property type="term" value="F:protein transmembrane transporter activity"/>
    <property type="evidence" value="ECO:0007669"/>
    <property type="project" value="InterPro"/>
</dbReference>
<dbReference type="VEuPathDB" id="MicrosporidiaDB:VICG_01611"/>
<evidence type="ECO:0000256" key="6">
    <source>
        <dbReference type="ARBA" id="ARBA00022787"/>
    </source>
</evidence>
<dbReference type="InterPro" id="IPR023614">
    <property type="entry name" value="Porin_dom_sf"/>
</dbReference>
<comment type="subcellular location">
    <subcellularLocation>
        <location evidence="1">Mitochondrion outer membrane</location>
        <topology evidence="1">Multi-pass membrane protein</topology>
    </subcellularLocation>
</comment>
<dbReference type="AlphaFoldDB" id="L2GLI9"/>
<keyword evidence="8" id="KW-0496">Mitochondrion</keyword>
<keyword evidence="4" id="KW-1134">Transmembrane beta strand</keyword>
<evidence type="ECO:0000256" key="8">
    <source>
        <dbReference type="ARBA" id="ARBA00023128"/>
    </source>
</evidence>
<sequence length="274" mass="31424">MGLFSKLWRFRTAPIKTTYDTYNREALQIITPNMFSGLRAEISKTVLPFCQISNIRTNSTNQTFLTLSSRNSVFQFSFDSNRNYQLKSSLLTGPLVSKFHSIISHKKEIFNQFEAVLNSRFYNVALKLISPTFDASNLVYIVTYFVSLGFLDCGFEVVGLSNELGISFSSRIEGKDSVYCANIQRFNTLALSFYHKVLEFLELGGEIKRSPSSLSYAAGMRIRNYRSDVRCSIDSSRNVYFDWSESLSENLRIEFSSSYDWEDFEYGIGLSYES</sequence>
<dbReference type="GO" id="GO:0005741">
    <property type="term" value="C:mitochondrial outer membrane"/>
    <property type="evidence" value="ECO:0007669"/>
    <property type="project" value="UniProtKB-SubCell"/>
</dbReference>
<dbReference type="GeneID" id="19882321"/>
<name>L2GLI9_VITCO</name>
<evidence type="ECO:0000256" key="4">
    <source>
        <dbReference type="ARBA" id="ARBA00022452"/>
    </source>
</evidence>
<evidence type="ECO:0000256" key="7">
    <source>
        <dbReference type="ARBA" id="ARBA00022927"/>
    </source>
</evidence>
<proteinExistence type="inferred from homology"/>
<evidence type="ECO:0000313" key="10">
    <source>
        <dbReference type="EMBL" id="ELA41370.1"/>
    </source>
</evidence>
<keyword evidence="7" id="KW-0653">Protein transport</keyword>
<dbReference type="InParanoid" id="L2GLI9"/>
<keyword evidence="9" id="KW-0472">Membrane</keyword>
<dbReference type="InterPro" id="IPR037930">
    <property type="entry name" value="Tom40"/>
</dbReference>
<evidence type="ECO:0000256" key="1">
    <source>
        <dbReference type="ARBA" id="ARBA00004374"/>
    </source>
</evidence>
<protein>
    <submittedName>
        <fullName evidence="10">Uncharacterized protein</fullName>
    </submittedName>
</protein>
<comment type="similarity">
    <text evidence="2">Belongs to the Tom40 family.</text>
</comment>
<dbReference type="EMBL" id="JH370145">
    <property type="protein sequence ID" value="ELA41370.1"/>
    <property type="molecule type" value="Genomic_DNA"/>
</dbReference>
<keyword evidence="6" id="KW-1000">Mitochondrion outer membrane</keyword>
<dbReference type="Pfam" id="PF01459">
    <property type="entry name" value="Porin_3"/>
    <property type="match status" value="1"/>
</dbReference>
<evidence type="ECO:0000256" key="2">
    <source>
        <dbReference type="ARBA" id="ARBA00010510"/>
    </source>
</evidence>